<organism evidence="1 2">
    <name type="scientific">Gordonia soli NBRC 108243</name>
    <dbReference type="NCBI Taxonomy" id="1223545"/>
    <lineage>
        <taxon>Bacteria</taxon>
        <taxon>Bacillati</taxon>
        <taxon>Actinomycetota</taxon>
        <taxon>Actinomycetes</taxon>
        <taxon>Mycobacteriales</taxon>
        <taxon>Gordoniaceae</taxon>
        <taxon>Gordonia</taxon>
    </lineage>
</organism>
<dbReference type="OrthoDB" id="4578516at2"/>
<evidence type="ECO:0000313" key="1">
    <source>
        <dbReference type="EMBL" id="GAC70616.1"/>
    </source>
</evidence>
<dbReference type="AlphaFoldDB" id="M0QQS6"/>
<accession>M0QQS6</accession>
<keyword evidence="2" id="KW-1185">Reference proteome</keyword>
<comment type="caution">
    <text evidence="1">The sequence shown here is derived from an EMBL/GenBank/DDBJ whole genome shotgun (WGS) entry which is preliminary data.</text>
</comment>
<proteinExistence type="predicted"/>
<gene>
    <name evidence="1" type="ORF">GS4_38_00210</name>
</gene>
<dbReference type="RefSeq" id="WP_007624805.1">
    <property type="nucleotide sequence ID" value="NZ_BANX01000038.1"/>
</dbReference>
<dbReference type="Proteomes" id="UP000011666">
    <property type="component" value="Unassembled WGS sequence"/>
</dbReference>
<dbReference type="EMBL" id="BANX01000038">
    <property type="protein sequence ID" value="GAC70616.1"/>
    <property type="molecule type" value="Genomic_DNA"/>
</dbReference>
<protein>
    <submittedName>
        <fullName evidence="1">Uncharacterized protein</fullName>
    </submittedName>
</protein>
<dbReference type="STRING" id="1223545.GS4_38_00210"/>
<dbReference type="eggNOG" id="ENOG5033Z5I">
    <property type="taxonomic scope" value="Bacteria"/>
</dbReference>
<evidence type="ECO:0000313" key="2">
    <source>
        <dbReference type="Proteomes" id="UP000011666"/>
    </source>
</evidence>
<reference evidence="1 2" key="1">
    <citation type="submission" date="2013-01" db="EMBL/GenBank/DDBJ databases">
        <title>Whole genome shotgun sequence of Gordonia soli NBRC 108243.</title>
        <authorList>
            <person name="Isaki-Nakamura S."/>
            <person name="Hosoyama A."/>
            <person name="Tsuchikane K."/>
            <person name="Ando Y."/>
            <person name="Baba S."/>
            <person name="Ohji S."/>
            <person name="Hamada M."/>
            <person name="Tamura T."/>
            <person name="Yamazoe A."/>
            <person name="Yamazaki S."/>
            <person name="Fujita N."/>
        </authorList>
    </citation>
    <scope>NUCLEOTIDE SEQUENCE [LARGE SCALE GENOMIC DNA]</scope>
    <source>
        <strain evidence="1 2">NBRC 108243</strain>
    </source>
</reference>
<sequence length="71" mass="8060">MTNRYLHYGNQRYIITKEAEARLNRTLDAVYADGSRGHEWLHLYPDTEAPCRLLIATGVPLTIETEVGIGD</sequence>
<name>M0QQS6_9ACTN</name>